<evidence type="ECO:0000256" key="1">
    <source>
        <dbReference type="SAM" id="Phobius"/>
    </source>
</evidence>
<feature type="transmembrane region" description="Helical" evidence="1">
    <location>
        <begin position="90"/>
        <end position="109"/>
    </location>
</feature>
<feature type="transmembrane region" description="Helical" evidence="1">
    <location>
        <begin position="68"/>
        <end position="84"/>
    </location>
</feature>
<name>A0A382GN86_9ZZZZ</name>
<keyword evidence="1" id="KW-1133">Transmembrane helix</keyword>
<dbReference type="AlphaFoldDB" id="A0A382GN86"/>
<gene>
    <name evidence="2" type="ORF">METZ01_LOCUS229108</name>
</gene>
<feature type="transmembrane region" description="Helical" evidence="1">
    <location>
        <begin position="46"/>
        <end position="63"/>
    </location>
</feature>
<dbReference type="EMBL" id="UINC01056343">
    <property type="protein sequence ID" value="SVB76254.1"/>
    <property type="molecule type" value="Genomic_DNA"/>
</dbReference>
<reference evidence="2" key="1">
    <citation type="submission" date="2018-05" db="EMBL/GenBank/DDBJ databases">
        <authorList>
            <person name="Lanie J.A."/>
            <person name="Ng W.-L."/>
            <person name="Kazmierczak K.M."/>
            <person name="Andrzejewski T.M."/>
            <person name="Davidsen T.M."/>
            <person name="Wayne K.J."/>
            <person name="Tettelin H."/>
            <person name="Glass J.I."/>
            <person name="Rusch D."/>
            <person name="Podicherti R."/>
            <person name="Tsui H.-C.T."/>
            <person name="Winkler M.E."/>
        </authorList>
    </citation>
    <scope>NUCLEOTIDE SEQUENCE</scope>
</reference>
<evidence type="ECO:0000313" key="2">
    <source>
        <dbReference type="EMBL" id="SVB76254.1"/>
    </source>
</evidence>
<keyword evidence="1" id="KW-0472">Membrane</keyword>
<protein>
    <submittedName>
        <fullName evidence="2">Uncharacterized protein</fullName>
    </submittedName>
</protein>
<organism evidence="2">
    <name type="scientific">marine metagenome</name>
    <dbReference type="NCBI Taxonomy" id="408172"/>
    <lineage>
        <taxon>unclassified sequences</taxon>
        <taxon>metagenomes</taxon>
        <taxon>ecological metagenomes</taxon>
    </lineage>
</organism>
<proteinExistence type="predicted"/>
<sequence>MSDTPLYKMPTIDLSPKFLLKLSQLMIFLVITYWVSQGGTENNIDYLIPAIMVGAGLALFLSVPNARMGVTLGIPLLMVVWGLATGENDMIFFAIFMILLIGPIAYLPAMTTGDSTLDLDDETRLQRLGILWLAFSIF</sequence>
<accession>A0A382GN86</accession>
<feature type="transmembrane region" description="Helical" evidence="1">
    <location>
        <begin position="18"/>
        <end position="34"/>
    </location>
</feature>
<feature type="non-terminal residue" evidence="2">
    <location>
        <position position="138"/>
    </location>
</feature>
<keyword evidence="1" id="KW-0812">Transmembrane</keyword>